<reference evidence="2 3" key="1">
    <citation type="submission" date="2018-09" db="EMBL/GenBank/DDBJ databases">
        <title>The complete genome sequence of Neokomagataea tanensis NBRC 106556(T).</title>
        <authorList>
            <person name="Chua K.-O."/>
            <person name="See-Too W.-S."/>
            <person name="Hong K.-W."/>
            <person name="Yin W.-F."/>
            <person name="Chan K.-G."/>
        </authorList>
    </citation>
    <scope>NUCLEOTIDE SEQUENCE [LARGE SCALE GENOMIC DNA]</scope>
    <source>
        <strain evidence="3">AH13 \ NBRC 106556</strain>
    </source>
</reference>
<keyword evidence="1" id="KW-0812">Transmembrane</keyword>
<sequence>MINAGPASLLFAVTLWPWLAAFLLYLTPASRQISTAMTFAVAGGVLTPFAVWLLPGNDPLAAGCSCLVSFVPLLVLRAGDDHYVGKGMVFSFAVVGCALQALNIRDVFAVTALCGTGLVLSAWRAASRAQRASFVWDMTRSRLAGVVVAALGAAWLALGRQAGVGTETGLGGGSVLGGVFLAAGLGMMAGLGPSPVPEEHEDTAENLLEVALRFAAIVLIWRLNTAPLVREIILAAGFVTLLMMSSRRQKTPIGLLSGLVGLAAIAAAFGTGNAVVLLCFSALLLAAGPRWINNEYLLLLGAGAPPSPVFVAFLALGLALPLSWSVALFVVWLPALLRIRKDYHRAGLAMSRFDIGVLAMGLASALLLQWHPEPVWRP</sequence>
<feature type="transmembrane region" description="Helical" evidence="1">
    <location>
        <begin position="108"/>
        <end position="127"/>
    </location>
</feature>
<feature type="transmembrane region" description="Helical" evidence="1">
    <location>
        <begin position="33"/>
        <end position="54"/>
    </location>
</feature>
<feature type="transmembrane region" description="Helical" evidence="1">
    <location>
        <begin position="170"/>
        <end position="191"/>
    </location>
</feature>
<feature type="transmembrane region" description="Helical" evidence="1">
    <location>
        <begin position="227"/>
        <end position="244"/>
    </location>
</feature>
<feature type="transmembrane region" description="Helical" evidence="1">
    <location>
        <begin position="6"/>
        <end position="26"/>
    </location>
</feature>
<feature type="transmembrane region" description="Helical" evidence="1">
    <location>
        <begin position="309"/>
        <end position="333"/>
    </location>
</feature>
<feature type="transmembrane region" description="Helical" evidence="1">
    <location>
        <begin position="60"/>
        <end position="76"/>
    </location>
</feature>
<feature type="transmembrane region" description="Helical" evidence="1">
    <location>
        <begin position="139"/>
        <end position="158"/>
    </location>
</feature>
<evidence type="ECO:0000256" key="1">
    <source>
        <dbReference type="SAM" id="Phobius"/>
    </source>
</evidence>
<evidence type="ECO:0000313" key="3">
    <source>
        <dbReference type="Proteomes" id="UP000317214"/>
    </source>
</evidence>
<keyword evidence="3" id="KW-1185">Reference proteome</keyword>
<accession>A0A4Y6V5E1</accession>
<gene>
    <name evidence="2" type="ORF">D5366_01080</name>
</gene>
<dbReference type="OrthoDB" id="7280768at2"/>
<organism evidence="2 3">
    <name type="scientific">Neokomagataea tanensis</name>
    <dbReference type="NCBI Taxonomy" id="661191"/>
    <lineage>
        <taxon>Bacteria</taxon>
        <taxon>Pseudomonadati</taxon>
        <taxon>Pseudomonadota</taxon>
        <taxon>Alphaproteobacteria</taxon>
        <taxon>Acetobacterales</taxon>
        <taxon>Acetobacteraceae</taxon>
        <taxon>Neokomagataea</taxon>
    </lineage>
</organism>
<keyword evidence="1" id="KW-0472">Membrane</keyword>
<name>A0A4Y6V5E1_9PROT</name>
<dbReference type="EMBL" id="CP032485">
    <property type="protein sequence ID" value="QDH24088.1"/>
    <property type="molecule type" value="Genomic_DNA"/>
</dbReference>
<feature type="transmembrane region" description="Helical" evidence="1">
    <location>
        <begin position="256"/>
        <end position="289"/>
    </location>
</feature>
<dbReference type="KEGG" id="ntn:D5366_01080"/>
<evidence type="ECO:0000313" key="2">
    <source>
        <dbReference type="EMBL" id="QDH24088.1"/>
    </source>
</evidence>
<feature type="transmembrane region" description="Helical" evidence="1">
    <location>
        <begin position="353"/>
        <end position="371"/>
    </location>
</feature>
<dbReference type="Proteomes" id="UP000317214">
    <property type="component" value="Chromosome"/>
</dbReference>
<protein>
    <submittedName>
        <fullName evidence="2">Uncharacterized protein</fullName>
    </submittedName>
</protein>
<dbReference type="AlphaFoldDB" id="A0A4Y6V5E1"/>
<keyword evidence="1" id="KW-1133">Transmembrane helix</keyword>
<dbReference type="RefSeq" id="WP_141491924.1">
    <property type="nucleotide sequence ID" value="NZ_CP032485.1"/>
</dbReference>
<proteinExistence type="predicted"/>